<dbReference type="AlphaFoldDB" id="K7YXX0"/>
<dbReference type="OrthoDB" id="5290361at2"/>
<dbReference type="KEGG" id="bbat:Bdt_1873"/>
<dbReference type="NCBIfam" id="TIGR02147">
    <property type="entry name" value="Fsuc_second"/>
    <property type="match status" value="1"/>
</dbReference>
<accession>K7YXX0</accession>
<reference evidence="2 3" key="1">
    <citation type="journal article" date="2012" name="BMC Genomics">
        <title>Genome analysis of a simultaneously predatory and prey-independent, novel Bdellovibrio bacteriovorus from the River Tiber, supports in silico predictions of both ancient and recent lateral gene transfer from diverse bacteria.</title>
        <authorList>
            <person name="Hobley L."/>
            <person name="Lerner T.R."/>
            <person name="Williams L.E."/>
            <person name="Lambert C."/>
            <person name="Till R."/>
            <person name="Milner D.S."/>
            <person name="Basford S.M."/>
            <person name="Capeness M.J."/>
            <person name="Fenton A.K."/>
            <person name="Atterbury R.J."/>
            <person name="Harris M.A."/>
            <person name="Sockett R.E."/>
        </authorList>
    </citation>
    <scope>NUCLEOTIDE SEQUENCE [LARGE SCALE GENOMIC DNA]</scope>
    <source>
        <strain evidence="2 3">Tiberius</strain>
    </source>
</reference>
<evidence type="ECO:0000259" key="1">
    <source>
        <dbReference type="Pfam" id="PF14394"/>
    </source>
</evidence>
<dbReference type="InterPro" id="IPR025537">
    <property type="entry name" value="DUF4423"/>
</dbReference>
<dbReference type="Proteomes" id="UP000010074">
    <property type="component" value="Chromosome"/>
</dbReference>
<dbReference type="PATRIC" id="fig|1069642.3.peg.1846"/>
<protein>
    <recommendedName>
        <fullName evidence="1">DUF4423 domain-containing protein</fullName>
    </recommendedName>
</protein>
<organism evidence="2 3">
    <name type="scientific">Bdellovibrio bacteriovorus str. Tiberius</name>
    <dbReference type="NCBI Taxonomy" id="1069642"/>
    <lineage>
        <taxon>Bacteria</taxon>
        <taxon>Pseudomonadati</taxon>
        <taxon>Bdellovibrionota</taxon>
        <taxon>Bdellovibrionia</taxon>
        <taxon>Bdellovibrionales</taxon>
        <taxon>Pseudobdellovibrionaceae</taxon>
        <taxon>Bdellovibrio</taxon>
    </lineage>
</organism>
<name>K7YXX0_BDEBC</name>
<evidence type="ECO:0000313" key="2">
    <source>
        <dbReference type="EMBL" id="AFY01560.1"/>
    </source>
</evidence>
<sequence length="247" mass="28172">MSNPFGNFLKSKLDEIQKRNPRFSFRSLAKKVAISPGCLNELMHGKRPLSEFYASKIVLGLELGVEERNQVYSMIATRSRKFGVQKRLTEQQLELISSWEHFAILNLMRIPQFQSSEKWISQRLAIPVEKVQHSLDLLMNLGFIKMQGATFVRTVASLGTSSDIPSHALVQAHVSDMNKAIEVLKVTTTDRRDYSAITMAFNPDKMTEVKALIKKFRQRLTLLAEEGEPSEVYNLNIQFFPLTVPIQ</sequence>
<dbReference type="InterPro" id="IPR011873">
    <property type="entry name" value="CHP02147"/>
</dbReference>
<dbReference type="HOGENOM" id="CLU_061509_1_0_7"/>
<proteinExistence type="predicted"/>
<evidence type="ECO:0000313" key="3">
    <source>
        <dbReference type="Proteomes" id="UP000010074"/>
    </source>
</evidence>
<dbReference type="RefSeq" id="WP_015091007.1">
    <property type="nucleotide sequence ID" value="NC_019567.1"/>
</dbReference>
<dbReference type="Pfam" id="PF14394">
    <property type="entry name" value="DUF4423"/>
    <property type="match status" value="1"/>
</dbReference>
<feature type="domain" description="DUF4423" evidence="1">
    <location>
        <begin position="81"/>
        <end position="242"/>
    </location>
</feature>
<gene>
    <name evidence="2" type="ORF">Bdt_1873</name>
</gene>
<dbReference type="EMBL" id="CP002930">
    <property type="protein sequence ID" value="AFY01560.1"/>
    <property type="molecule type" value="Genomic_DNA"/>
</dbReference>